<name>A0A550BUH9_9AGAR</name>
<keyword evidence="3" id="KW-1185">Reference proteome</keyword>
<accession>A0A550BUH9</accession>
<evidence type="ECO:0000313" key="2">
    <source>
        <dbReference type="EMBL" id="TRM56202.1"/>
    </source>
</evidence>
<comment type="caution">
    <text evidence="2">The sequence shown here is derived from an EMBL/GenBank/DDBJ whole genome shotgun (WGS) entry which is preliminary data.</text>
</comment>
<proteinExistence type="predicted"/>
<protein>
    <submittedName>
        <fullName evidence="2">Uncharacterized protein</fullName>
    </submittedName>
</protein>
<dbReference type="EMBL" id="VDMD01000078">
    <property type="protein sequence ID" value="TRM56202.1"/>
    <property type="molecule type" value="Genomic_DNA"/>
</dbReference>
<feature type="region of interest" description="Disordered" evidence="1">
    <location>
        <begin position="130"/>
        <end position="151"/>
    </location>
</feature>
<dbReference type="Proteomes" id="UP000320762">
    <property type="component" value="Unassembled WGS sequence"/>
</dbReference>
<sequence length="151" mass="16538">MSLDVRDGGRCRQDALTRSLLPNSPTARSVVDRLAVSRSPRLASCSHFTLRSRPRCTSSASPIILPNSVLTGRCPVPAPPSPPSDFKGEGGGVGVWIQHKGLTNRRRTRTEERGGANSMCDARRELNVRHATARHRRGRLPPSLLANRQRS</sequence>
<evidence type="ECO:0000256" key="1">
    <source>
        <dbReference type="SAM" id="MobiDB-lite"/>
    </source>
</evidence>
<reference evidence="2 3" key="1">
    <citation type="journal article" date="2019" name="New Phytol.">
        <title>Comparative genomics reveals unique wood-decay strategies and fruiting body development in the Schizophyllaceae.</title>
        <authorList>
            <person name="Almasi E."/>
            <person name="Sahu N."/>
            <person name="Krizsan K."/>
            <person name="Balint B."/>
            <person name="Kovacs G.M."/>
            <person name="Kiss B."/>
            <person name="Cseklye J."/>
            <person name="Drula E."/>
            <person name="Henrissat B."/>
            <person name="Nagy I."/>
            <person name="Chovatia M."/>
            <person name="Adam C."/>
            <person name="LaButti K."/>
            <person name="Lipzen A."/>
            <person name="Riley R."/>
            <person name="Grigoriev I.V."/>
            <person name="Nagy L.G."/>
        </authorList>
    </citation>
    <scope>NUCLEOTIDE SEQUENCE [LARGE SCALE GENOMIC DNA]</scope>
    <source>
        <strain evidence="2 3">NL-1724</strain>
    </source>
</reference>
<evidence type="ECO:0000313" key="3">
    <source>
        <dbReference type="Proteomes" id="UP000320762"/>
    </source>
</evidence>
<dbReference type="AlphaFoldDB" id="A0A550BUH9"/>
<organism evidence="2 3">
    <name type="scientific">Schizophyllum amplum</name>
    <dbReference type="NCBI Taxonomy" id="97359"/>
    <lineage>
        <taxon>Eukaryota</taxon>
        <taxon>Fungi</taxon>
        <taxon>Dikarya</taxon>
        <taxon>Basidiomycota</taxon>
        <taxon>Agaricomycotina</taxon>
        <taxon>Agaricomycetes</taxon>
        <taxon>Agaricomycetidae</taxon>
        <taxon>Agaricales</taxon>
        <taxon>Schizophyllaceae</taxon>
        <taxon>Schizophyllum</taxon>
    </lineage>
</organism>
<gene>
    <name evidence="2" type="ORF">BD626DRAFT_520607</name>
</gene>